<feature type="signal peptide" evidence="1">
    <location>
        <begin position="1"/>
        <end position="27"/>
    </location>
</feature>
<dbReference type="Proteomes" id="UP001519504">
    <property type="component" value="Unassembled WGS sequence"/>
</dbReference>
<sequence length="216" mass="22692">MKKNMIYTAIASVLLASILGFGSVAHADDANTGSAVNVNTQTYSDGTNNANVAVNGTLGADNTKPDSNIPEGSDKWINVTVDTATIFYNTSTDTKIIAPTYHITNNSGRPVSVKVNSFTQNDQKDISKIAALNVAMKRTDGVGTSTNLITSGSLSNVSQDSSLQLANVNGNLAKGDTAVTGNNKATFTYNGAVSQKLTTEIQPSFTMNLLFTPTSW</sequence>
<proteinExistence type="predicted"/>
<feature type="chain" id="PRO_5046503825" description="WxL domain-containing protein" evidence="1">
    <location>
        <begin position="28"/>
        <end position="216"/>
    </location>
</feature>
<accession>A0ABS5R1D4</accession>
<protein>
    <recommendedName>
        <fullName evidence="4">WxL domain-containing protein</fullName>
    </recommendedName>
</protein>
<name>A0ABS5R1D4_9LACO</name>
<reference evidence="2 3" key="1">
    <citation type="submission" date="2020-02" db="EMBL/GenBank/DDBJ databases">
        <title>Fructobacillus sp. isolated from paper mulberry of Taiwan.</title>
        <authorList>
            <person name="Lin S.-T."/>
        </authorList>
    </citation>
    <scope>NUCLEOTIDE SEQUENCE [LARGE SCALE GENOMIC DNA]</scope>
    <source>
        <strain evidence="2 3">M2-14</strain>
    </source>
</reference>
<evidence type="ECO:0000313" key="2">
    <source>
        <dbReference type="EMBL" id="MBS9339246.1"/>
    </source>
</evidence>
<organism evidence="2 3">
    <name type="scientific">Fructobacillus broussonetiae</name>
    <dbReference type="NCBI Taxonomy" id="2713173"/>
    <lineage>
        <taxon>Bacteria</taxon>
        <taxon>Bacillati</taxon>
        <taxon>Bacillota</taxon>
        <taxon>Bacilli</taxon>
        <taxon>Lactobacillales</taxon>
        <taxon>Lactobacillaceae</taxon>
        <taxon>Fructobacillus</taxon>
    </lineage>
</organism>
<keyword evidence="3" id="KW-1185">Reference proteome</keyword>
<keyword evidence="1" id="KW-0732">Signal</keyword>
<dbReference type="EMBL" id="JAAMFK010000013">
    <property type="protein sequence ID" value="MBS9339246.1"/>
    <property type="molecule type" value="Genomic_DNA"/>
</dbReference>
<evidence type="ECO:0008006" key="4">
    <source>
        <dbReference type="Google" id="ProtNLM"/>
    </source>
</evidence>
<dbReference type="RefSeq" id="WP_213809527.1">
    <property type="nucleotide sequence ID" value="NZ_JAAMFK010000013.1"/>
</dbReference>
<gene>
    <name evidence="2" type="ORF">G6R29_06475</name>
</gene>
<evidence type="ECO:0000256" key="1">
    <source>
        <dbReference type="SAM" id="SignalP"/>
    </source>
</evidence>
<evidence type="ECO:0000313" key="3">
    <source>
        <dbReference type="Proteomes" id="UP001519504"/>
    </source>
</evidence>
<comment type="caution">
    <text evidence="2">The sequence shown here is derived from an EMBL/GenBank/DDBJ whole genome shotgun (WGS) entry which is preliminary data.</text>
</comment>